<dbReference type="PANTHER" id="PTHR43425">
    <property type="entry name" value="OXYGEN-INSENSITIVE NADPH NITROREDUCTASE"/>
    <property type="match status" value="1"/>
</dbReference>
<evidence type="ECO:0000256" key="3">
    <source>
        <dbReference type="ARBA" id="ARBA00022643"/>
    </source>
</evidence>
<dbReference type="STRING" id="1122198.SAMN02745729_101157"/>
<evidence type="ECO:0000259" key="6">
    <source>
        <dbReference type="Pfam" id="PF00881"/>
    </source>
</evidence>
<organism evidence="7 8">
    <name type="scientific">Marinobacterium iners DSM 11526</name>
    <dbReference type="NCBI Taxonomy" id="1122198"/>
    <lineage>
        <taxon>Bacteria</taxon>
        <taxon>Pseudomonadati</taxon>
        <taxon>Pseudomonadota</taxon>
        <taxon>Gammaproteobacteria</taxon>
        <taxon>Oceanospirillales</taxon>
        <taxon>Oceanospirillaceae</taxon>
        <taxon>Marinobacterium</taxon>
    </lineage>
</organism>
<dbReference type="NCBIfam" id="NF008033">
    <property type="entry name" value="PRK10765.1"/>
    <property type="match status" value="1"/>
</dbReference>
<keyword evidence="3 5" id="KW-0288">FMN</keyword>
<dbReference type="Gene3D" id="3.40.109.10">
    <property type="entry name" value="NADH Oxidase"/>
    <property type="match status" value="1"/>
</dbReference>
<protein>
    <submittedName>
        <fullName evidence="7">Nitroreductase</fullName>
    </submittedName>
</protein>
<dbReference type="CDD" id="cd02146">
    <property type="entry name" value="NfsA-like"/>
    <property type="match status" value="1"/>
</dbReference>
<dbReference type="OrthoDB" id="3181400at2"/>
<dbReference type="PANTHER" id="PTHR43425:SF2">
    <property type="entry name" value="OXYGEN-INSENSITIVE NADPH NITROREDUCTASE"/>
    <property type="match status" value="1"/>
</dbReference>
<dbReference type="InterPro" id="IPR016446">
    <property type="entry name" value="Flavin_OxRdtase_Frp"/>
</dbReference>
<evidence type="ECO:0000313" key="7">
    <source>
        <dbReference type="EMBL" id="SDZ98968.1"/>
    </source>
</evidence>
<gene>
    <name evidence="7" type="ORF">SAMN02745729_101157</name>
</gene>
<keyword evidence="5" id="KW-0521">NADP</keyword>
<feature type="domain" description="Nitroreductase" evidence="6">
    <location>
        <begin position="10"/>
        <end position="163"/>
    </location>
</feature>
<dbReference type="InterPro" id="IPR000415">
    <property type="entry name" value="Nitroreductase-like"/>
</dbReference>
<proteinExistence type="inferred from homology"/>
<keyword evidence="8" id="KW-1185">Reference proteome</keyword>
<dbReference type="SUPFAM" id="SSF55469">
    <property type="entry name" value="FMN-dependent nitroreductase-like"/>
    <property type="match status" value="1"/>
</dbReference>
<evidence type="ECO:0000256" key="2">
    <source>
        <dbReference type="ARBA" id="ARBA00022630"/>
    </source>
</evidence>
<dbReference type="RefSeq" id="WP_091821554.1">
    <property type="nucleotide sequence ID" value="NZ_FNRJ01000001.1"/>
</dbReference>
<name>A0A1H3XK92_9GAMM</name>
<evidence type="ECO:0000256" key="4">
    <source>
        <dbReference type="ARBA" id="ARBA00023002"/>
    </source>
</evidence>
<accession>A0A1H3XK92</accession>
<evidence type="ECO:0000313" key="8">
    <source>
        <dbReference type="Proteomes" id="UP000242469"/>
    </source>
</evidence>
<keyword evidence="2 5" id="KW-0285">Flavoprotein</keyword>
<evidence type="ECO:0000256" key="1">
    <source>
        <dbReference type="ARBA" id="ARBA00008366"/>
    </source>
</evidence>
<dbReference type="GO" id="GO:0016491">
    <property type="term" value="F:oxidoreductase activity"/>
    <property type="evidence" value="ECO:0007669"/>
    <property type="project" value="UniProtKB-UniRule"/>
</dbReference>
<sequence length="245" mass="27265">MNPTIELLNAHRSIRKFTSEPVDQATVETLIKAGQAAATSSFIQACTVIQVSQGEKRNALAEMAGNQAYVAEAPLFLVFCADMKRHQLACSMHEAEMQSGYTEQFLTASLDCALFAQNITVAAESLGLGSVYIGGLRNRIADVAELLELPELVYPVFGLCLGKPDQNPEVKPRLPLSVVLKQDRYDDSQDEAVIRDYDETVREYYRTRTGGNKEMSWSEQISGMLVKEARPHMLPFLQSRGFIKR</sequence>
<dbReference type="InterPro" id="IPR029479">
    <property type="entry name" value="Nitroreductase"/>
</dbReference>
<evidence type="ECO:0000256" key="5">
    <source>
        <dbReference type="PIRNR" id="PIRNR005426"/>
    </source>
</evidence>
<dbReference type="AlphaFoldDB" id="A0A1H3XK92"/>
<comment type="similarity">
    <text evidence="1 5">Belongs to the flavin oxidoreductase frp family.</text>
</comment>
<dbReference type="EMBL" id="FNRJ01000001">
    <property type="protein sequence ID" value="SDZ98968.1"/>
    <property type="molecule type" value="Genomic_DNA"/>
</dbReference>
<dbReference type="PIRSF" id="PIRSF005426">
    <property type="entry name" value="Frp"/>
    <property type="match status" value="1"/>
</dbReference>
<dbReference type="Pfam" id="PF00881">
    <property type="entry name" value="Nitroreductase"/>
    <property type="match status" value="1"/>
</dbReference>
<keyword evidence="4 5" id="KW-0560">Oxidoreductase</keyword>
<reference evidence="8" key="1">
    <citation type="submission" date="2016-10" db="EMBL/GenBank/DDBJ databases">
        <authorList>
            <person name="Varghese N."/>
            <person name="Submissions S."/>
        </authorList>
    </citation>
    <scope>NUCLEOTIDE SEQUENCE [LARGE SCALE GENOMIC DNA]</scope>
    <source>
        <strain evidence="8">DSM 11526</strain>
    </source>
</reference>
<dbReference type="Proteomes" id="UP000242469">
    <property type="component" value="Unassembled WGS sequence"/>
</dbReference>